<dbReference type="InterPro" id="IPR025682">
    <property type="entry name" value="CpXC_dom"/>
</dbReference>
<dbReference type="Pfam" id="PF14353">
    <property type="entry name" value="CpXC"/>
    <property type="match status" value="1"/>
</dbReference>
<proteinExistence type="predicted"/>
<organism evidence="2">
    <name type="scientific">uncultured organism</name>
    <dbReference type="NCBI Taxonomy" id="155900"/>
    <lineage>
        <taxon>unclassified sequences</taxon>
        <taxon>environmental samples</taxon>
    </lineage>
</organism>
<protein>
    <recommendedName>
        <fullName evidence="1">CpXC domain-containing protein</fullName>
    </recommendedName>
</protein>
<feature type="domain" description="CpXC" evidence="1">
    <location>
        <begin position="2"/>
        <end position="92"/>
    </location>
</feature>
<evidence type="ECO:0000313" key="2">
    <source>
        <dbReference type="EMBL" id="ACY24716.1"/>
    </source>
</evidence>
<accession>D8VMT1</accession>
<dbReference type="EMBL" id="GQ996410">
    <property type="protein sequence ID" value="ACY24716.1"/>
    <property type="molecule type" value="Genomic_DNA"/>
</dbReference>
<name>D8VMT1_9ZZZZ</name>
<dbReference type="AlphaFoldDB" id="D8VMT1"/>
<reference evidence="2" key="1">
    <citation type="submission" date="2009-09" db="EMBL/GenBank/DDBJ databases">
        <authorList>
            <person name="Beloqi A."/>
            <person name="Nechitaylo T.Y."/>
            <person name="Lopez-Cortes N."/>
            <person name="Vietes M."/>
            <person name="Polaina J."/>
            <person name="Strittmatter A."/>
            <person name="Reva O."/>
            <person name="Waliczek A."/>
            <person name="Golyshina O.V."/>
            <person name="Ferrer M."/>
            <person name="Golyshin P.N."/>
        </authorList>
    </citation>
    <scope>NUCLEOTIDE SEQUENCE</scope>
</reference>
<evidence type="ECO:0000259" key="1">
    <source>
        <dbReference type="Pfam" id="PF14353"/>
    </source>
</evidence>
<sequence length="167" mass="19866">MSFTVDVDMNWIDFERKHWLRIFPLAERNNWEKLIHQSTDTYQRYLVDDSAPSVARSLGEGMRVRSVFGLGALREKIIAWDSSLDDRILAICQWTLFLEQANTDQLGMPRLISCSDNTLRFVSEDGKWMWEKPLDFYYKIENEYKHATQFQNLLSGPWVDPMRLFYQ</sequence>
<reference evidence="2" key="2">
    <citation type="journal article" date="2010" name="Appl. Environ. Microbiol.">
        <title>Diversity of glycosyl hydrolases from cellulose-depleting communities enriched from casts of two earthworm species.</title>
        <authorList>
            <person name="Beloqui A."/>
            <person name="Nechitaylo T.Y."/>
            <person name="Lopez-Cortes N."/>
            <person name="Ghazi A."/>
            <person name="Guazzaroni M.E."/>
            <person name="Polaina J."/>
            <person name="Strittmatter A.W."/>
            <person name="Reva O."/>
            <person name="Waliczek A."/>
            <person name="Yakimov M.M."/>
            <person name="Golyshina O.V."/>
            <person name="Ferrer M."/>
            <person name="Golyshin P.N."/>
        </authorList>
    </citation>
    <scope>NUCLEOTIDE SEQUENCE</scope>
</reference>